<evidence type="ECO:0000313" key="5">
    <source>
        <dbReference type="Proteomes" id="UP000283734"/>
    </source>
</evidence>
<sequence>MRAWMIEDKQLQLATLPDPSPGPEEVVVQVKAIGVNRADLLQVQGRYPAPPGTDSRIPGLEYAGVVIAVGERVQSRREGDHVMGLVPGCAYAEQLVTHEREALTLPAGMDFARAATLPEAFLTAYRALFLEGGLQPGQWCLIRPATAGVGLAATQLAAALGARPIGSSRDLSKLETANDMGLDAQVSDDDTLKAQLDAVTHGEGVAVILDMVGPQWNTLLGSLRVEGTLVNIGILGGMSTELNLGALLMKRQTLKSMTMRSQPLEKRIMMSQIFNDRLAPLFASGKLLPLPLERFAFDNAIAAHEHMAGNAFSGKRVIVVGE</sequence>
<dbReference type="Proteomes" id="UP000283734">
    <property type="component" value="Unassembled WGS sequence"/>
</dbReference>
<dbReference type="SUPFAM" id="SSF51735">
    <property type="entry name" value="NAD(P)-binding Rossmann-fold domains"/>
    <property type="match status" value="1"/>
</dbReference>
<dbReference type="EMBL" id="QYYA01000003">
    <property type="protein sequence ID" value="RJG17489.1"/>
    <property type="molecule type" value="Genomic_DNA"/>
</dbReference>
<evidence type="ECO:0000313" key="4">
    <source>
        <dbReference type="EMBL" id="RJG17489.1"/>
    </source>
</evidence>
<dbReference type="Pfam" id="PF00107">
    <property type="entry name" value="ADH_zinc_N"/>
    <property type="match status" value="1"/>
</dbReference>
<dbReference type="Gene3D" id="3.40.50.720">
    <property type="entry name" value="NAD(P)-binding Rossmann-like Domain"/>
    <property type="match status" value="1"/>
</dbReference>
<dbReference type="Gene3D" id="3.90.180.10">
    <property type="entry name" value="Medium-chain alcohol dehydrogenases, catalytic domain"/>
    <property type="match status" value="1"/>
</dbReference>
<accession>A0A418XXD6</accession>
<name>A0A418XXD6_9GAMM</name>
<dbReference type="AlphaFoldDB" id="A0A418XXD6"/>
<dbReference type="RefSeq" id="WP_022985115.1">
    <property type="nucleotide sequence ID" value="NZ_CAXGPP010000035.1"/>
</dbReference>
<keyword evidence="1" id="KW-0521">NADP</keyword>
<protein>
    <submittedName>
        <fullName evidence="4">NAD(P)H-quinone oxidoreductase</fullName>
    </submittedName>
</protein>
<dbReference type="InterPro" id="IPR013149">
    <property type="entry name" value="ADH-like_C"/>
</dbReference>
<evidence type="ECO:0000256" key="2">
    <source>
        <dbReference type="ARBA" id="ARBA00023002"/>
    </source>
</evidence>
<gene>
    <name evidence="4" type="ORF">D4A39_12315</name>
</gene>
<dbReference type="InterPro" id="IPR011032">
    <property type="entry name" value="GroES-like_sf"/>
</dbReference>
<dbReference type="SUPFAM" id="SSF50129">
    <property type="entry name" value="GroES-like"/>
    <property type="match status" value="1"/>
</dbReference>
<dbReference type="GO" id="GO:0070402">
    <property type="term" value="F:NADPH binding"/>
    <property type="evidence" value="ECO:0007669"/>
    <property type="project" value="TreeGrafter"/>
</dbReference>
<reference evidence="4 5" key="1">
    <citation type="submission" date="2018-09" db="EMBL/GenBank/DDBJ databases">
        <title>Alcanivorax profundi sp. nov., isolated from 1000 m-depth seawater of the Mariana Trench.</title>
        <authorList>
            <person name="Liu J."/>
        </authorList>
    </citation>
    <scope>NUCLEOTIDE SEQUENCE [LARGE SCALE GENOMIC DNA]</scope>
    <source>
        <strain evidence="4 5">MTEO17</strain>
    </source>
</reference>
<keyword evidence="5" id="KW-1185">Reference proteome</keyword>
<dbReference type="InterPro" id="IPR013154">
    <property type="entry name" value="ADH-like_N"/>
</dbReference>
<comment type="caution">
    <text evidence="4">The sequence shown here is derived from an EMBL/GenBank/DDBJ whole genome shotgun (WGS) entry which is preliminary data.</text>
</comment>
<dbReference type="PANTHER" id="PTHR48106:SF18">
    <property type="entry name" value="QUINONE OXIDOREDUCTASE PIG3"/>
    <property type="match status" value="1"/>
</dbReference>
<proteinExistence type="predicted"/>
<evidence type="ECO:0000256" key="1">
    <source>
        <dbReference type="ARBA" id="ARBA00022857"/>
    </source>
</evidence>
<dbReference type="InterPro" id="IPR036291">
    <property type="entry name" value="NAD(P)-bd_dom_sf"/>
</dbReference>
<organism evidence="4 5">
    <name type="scientific">Alcanivorax profundi</name>
    <dbReference type="NCBI Taxonomy" id="2338368"/>
    <lineage>
        <taxon>Bacteria</taxon>
        <taxon>Pseudomonadati</taxon>
        <taxon>Pseudomonadota</taxon>
        <taxon>Gammaproteobacteria</taxon>
        <taxon>Oceanospirillales</taxon>
        <taxon>Alcanivoracaceae</taxon>
        <taxon>Alcanivorax</taxon>
    </lineage>
</organism>
<dbReference type="OrthoDB" id="9780520at2"/>
<dbReference type="GO" id="GO:0016651">
    <property type="term" value="F:oxidoreductase activity, acting on NAD(P)H"/>
    <property type="evidence" value="ECO:0007669"/>
    <property type="project" value="TreeGrafter"/>
</dbReference>
<dbReference type="InterPro" id="IPR020843">
    <property type="entry name" value="ER"/>
</dbReference>
<dbReference type="PANTHER" id="PTHR48106">
    <property type="entry name" value="QUINONE OXIDOREDUCTASE PIG3-RELATED"/>
    <property type="match status" value="1"/>
</dbReference>
<dbReference type="Pfam" id="PF08240">
    <property type="entry name" value="ADH_N"/>
    <property type="match status" value="1"/>
</dbReference>
<keyword evidence="2" id="KW-0560">Oxidoreductase</keyword>
<evidence type="ECO:0000259" key="3">
    <source>
        <dbReference type="SMART" id="SM00829"/>
    </source>
</evidence>
<feature type="domain" description="Enoyl reductase (ER)" evidence="3">
    <location>
        <begin position="7"/>
        <end position="318"/>
    </location>
</feature>
<dbReference type="SMART" id="SM00829">
    <property type="entry name" value="PKS_ER"/>
    <property type="match status" value="1"/>
</dbReference>